<gene>
    <name evidence="1" type="ORF">ANCCEY_13587</name>
</gene>
<dbReference type="SUPFAM" id="SSF53822">
    <property type="entry name" value="Periplasmic binding protein-like I"/>
    <property type="match status" value="1"/>
</dbReference>
<dbReference type="EMBL" id="KE125716">
    <property type="protein sequence ID" value="EPB67323.1"/>
    <property type="molecule type" value="Genomic_DNA"/>
</dbReference>
<evidence type="ECO:0000313" key="2">
    <source>
        <dbReference type="Proteomes" id="UP000054495"/>
    </source>
</evidence>
<dbReference type="InterPro" id="IPR028082">
    <property type="entry name" value="Peripla_BP_I"/>
</dbReference>
<reference evidence="1 2" key="1">
    <citation type="submission" date="2013-05" db="EMBL/GenBank/DDBJ databases">
        <title>Draft genome of the parasitic nematode Anyclostoma ceylanicum.</title>
        <authorList>
            <person name="Mitreva M."/>
        </authorList>
    </citation>
    <scope>NUCLEOTIDE SEQUENCE [LARGE SCALE GENOMIC DNA]</scope>
</reference>
<keyword evidence="2" id="KW-1185">Reference proteome</keyword>
<organism evidence="1 2">
    <name type="scientific">Ancylostoma ceylanicum</name>
    <dbReference type="NCBI Taxonomy" id="53326"/>
    <lineage>
        <taxon>Eukaryota</taxon>
        <taxon>Metazoa</taxon>
        <taxon>Ecdysozoa</taxon>
        <taxon>Nematoda</taxon>
        <taxon>Chromadorea</taxon>
        <taxon>Rhabditida</taxon>
        <taxon>Rhabditina</taxon>
        <taxon>Rhabditomorpha</taxon>
        <taxon>Strongyloidea</taxon>
        <taxon>Ancylostomatidae</taxon>
        <taxon>Ancylostomatinae</taxon>
        <taxon>Ancylostoma</taxon>
    </lineage>
</organism>
<dbReference type="AlphaFoldDB" id="A0A0D6L8I0"/>
<dbReference type="Gene3D" id="3.40.50.2300">
    <property type="match status" value="1"/>
</dbReference>
<name>A0A0D6L8I0_9BILA</name>
<evidence type="ECO:0000313" key="1">
    <source>
        <dbReference type="EMBL" id="EPB67323.1"/>
    </source>
</evidence>
<sequence>MTTSGIKKVLDNVAKRARRIGRRGYDWDSQSFQLEISVKIQRSIIFLNGVVVTCMAEGYGYKRALVLTALDAGYFNNEYVYIMADPNANGFFVPLPGGGSRGIWVDPNTPGDGRDHEALQAFLQVMAVSSRSEDGDH</sequence>
<accession>A0A0D6L8I0</accession>
<proteinExistence type="predicted"/>
<dbReference type="Proteomes" id="UP000054495">
    <property type="component" value="Unassembled WGS sequence"/>
</dbReference>
<protein>
    <submittedName>
        <fullName evidence="1">Uncharacterized protein</fullName>
    </submittedName>
</protein>